<name>A0ABS1LRK5_9MICO</name>
<accession>A0ABS1LRK5</accession>
<evidence type="ECO:0000313" key="2">
    <source>
        <dbReference type="EMBL" id="MBL0888865.1"/>
    </source>
</evidence>
<dbReference type="Proteomes" id="UP000675409">
    <property type="component" value="Unassembled WGS sequence"/>
</dbReference>
<organism evidence="2 3">
    <name type="scientific">Myceligenerans indicum</name>
    <dbReference type="NCBI Taxonomy" id="2593663"/>
    <lineage>
        <taxon>Bacteria</taxon>
        <taxon>Bacillati</taxon>
        <taxon>Actinomycetota</taxon>
        <taxon>Actinomycetes</taxon>
        <taxon>Micrococcales</taxon>
        <taxon>Promicromonosporaceae</taxon>
        <taxon>Myceligenerans</taxon>
    </lineage>
</organism>
<feature type="region of interest" description="Disordered" evidence="1">
    <location>
        <begin position="1"/>
        <end position="23"/>
    </location>
</feature>
<dbReference type="RefSeq" id="WP_201851419.1">
    <property type="nucleotide sequence ID" value="NZ_JABBYC010000096.1"/>
</dbReference>
<evidence type="ECO:0000256" key="1">
    <source>
        <dbReference type="SAM" id="MobiDB-lite"/>
    </source>
</evidence>
<keyword evidence="3" id="KW-1185">Reference proteome</keyword>
<comment type="caution">
    <text evidence="2">The sequence shown here is derived from an EMBL/GenBank/DDBJ whole genome shotgun (WGS) entry which is preliminary data.</text>
</comment>
<dbReference type="EMBL" id="JABBYC010000096">
    <property type="protein sequence ID" value="MBL0888865.1"/>
    <property type="molecule type" value="Genomic_DNA"/>
</dbReference>
<proteinExistence type="predicted"/>
<sequence>MSDAVPALDAPAAPPGVTERPEGAPLLSMLADDGAVCVDGVCALPEPGTR</sequence>
<protein>
    <submittedName>
        <fullName evidence="2">Uncharacterized protein</fullName>
    </submittedName>
</protein>
<reference evidence="2 3" key="1">
    <citation type="journal article" date="2021" name="Arch. Microbiol.">
        <title>Myceligenerans indicum sp. nov., an actinobacterium isolated from mangrove sediment of Sundarbans, India.</title>
        <authorList>
            <person name="Asha K."/>
            <person name="Bhadury P."/>
        </authorList>
    </citation>
    <scope>NUCLEOTIDE SEQUENCE [LARGE SCALE GENOMIC DNA]</scope>
    <source>
        <strain evidence="2 3">I2</strain>
    </source>
</reference>
<feature type="compositionally biased region" description="Low complexity" evidence="1">
    <location>
        <begin position="1"/>
        <end position="11"/>
    </location>
</feature>
<gene>
    <name evidence="2" type="ORF">HGK34_21745</name>
</gene>
<evidence type="ECO:0000313" key="3">
    <source>
        <dbReference type="Proteomes" id="UP000675409"/>
    </source>
</evidence>